<dbReference type="EMBL" id="JABELV010000072">
    <property type="protein sequence ID" value="KAG7532154.1"/>
    <property type="molecule type" value="Genomic_DNA"/>
</dbReference>
<accession>A0A8K0JLJ9</accession>
<dbReference type="GO" id="GO:0017057">
    <property type="term" value="F:6-phosphogluconolactonase activity"/>
    <property type="evidence" value="ECO:0007669"/>
    <property type="project" value="TreeGrafter"/>
</dbReference>
<dbReference type="InterPro" id="IPR019405">
    <property type="entry name" value="Lactonase_7-beta_prop"/>
</dbReference>
<dbReference type="PANTHER" id="PTHR30344">
    <property type="entry name" value="6-PHOSPHOGLUCONOLACTONASE-RELATED"/>
    <property type="match status" value="1"/>
</dbReference>
<dbReference type="Pfam" id="PF10282">
    <property type="entry name" value="Lactonase"/>
    <property type="match status" value="1"/>
</dbReference>
<evidence type="ECO:0000256" key="1">
    <source>
        <dbReference type="ARBA" id="ARBA00005564"/>
    </source>
</evidence>
<keyword evidence="4" id="KW-1185">Reference proteome</keyword>
<protein>
    <recommendedName>
        <fullName evidence="5">6-phosphogluconolactonase</fullName>
    </recommendedName>
</protein>
<comment type="similarity">
    <text evidence="1">Belongs to the cycloisomerase 2 family.</text>
</comment>
<evidence type="ECO:0008006" key="5">
    <source>
        <dbReference type="Google" id="ProtNLM"/>
    </source>
</evidence>
<proteinExistence type="inferred from homology"/>
<dbReference type="SUPFAM" id="SSF75011">
    <property type="entry name" value="3-carboxy-cis,cis-mucoante lactonizing enzyme"/>
    <property type="match status" value="1"/>
</dbReference>
<dbReference type="Gene3D" id="2.130.10.10">
    <property type="entry name" value="YVTN repeat-like/Quinoprotein amine dehydrogenase"/>
    <property type="match status" value="1"/>
</dbReference>
<dbReference type="AlphaFoldDB" id="A0A8K0JLJ9"/>
<sequence>MSSLMKFLVGGNGKTVTLFTFDAASKSINLVKTNSGFITPSWIESSVSSSLRGKVFYAVSEENGKVQSLELKDDGTVVETGSAPTGGNPAHVHALKDGSGLIATNYMGGSAVFIPVDRSTGVITATASTTQSLLSNVTTNVGSVSPVFEFQSHSPYAKSRGPNSERQEASHPHQCTEGQNGELYVCDLGSDRIWQLERKGENELQLVAQADAISGAGPRHAALHSNGKYLYLITELIHKAFIYPVPFGKAATSPLHSGGTLTAPADIPTELYKEMTSGEIVLHPTNDRVLYISNRGQVDLNSKTGKNVKGDAIAVLTLNEQGDEFTNVEIVPTEINVIRGMQISADGKYLGVVGQKDGKVAVYQTGGQYGEKIELVASVDAGLDMPTDVTWF</sequence>
<reference evidence="3" key="1">
    <citation type="submission" date="2020-04" db="EMBL/GenBank/DDBJ databases">
        <title>Analysis of mating type loci in Filobasidium floriforme.</title>
        <authorList>
            <person name="Nowrousian M."/>
        </authorList>
    </citation>
    <scope>NUCLEOTIDE SEQUENCE</scope>
    <source>
        <strain evidence="3">CBS 6242</strain>
    </source>
</reference>
<dbReference type="InterPro" id="IPR050282">
    <property type="entry name" value="Cycloisomerase_2"/>
</dbReference>
<name>A0A8K0JLJ9_9TREE</name>
<evidence type="ECO:0000313" key="3">
    <source>
        <dbReference type="EMBL" id="KAG7532154.1"/>
    </source>
</evidence>
<feature type="region of interest" description="Disordered" evidence="2">
    <location>
        <begin position="153"/>
        <end position="177"/>
    </location>
</feature>
<comment type="caution">
    <text evidence="3">The sequence shown here is derived from an EMBL/GenBank/DDBJ whole genome shotgun (WGS) entry which is preliminary data.</text>
</comment>
<gene>
    <name evidence="3" type="ORF">FFLO_03782</name>
</gene>
<evidence type="ECO:0000313" key="4">
    <source>
        <dbReference type="Proteomes" id="UP000812966"/>
    </source>
</evidence>
<dbReference type="InterPro" id="IPR015943">
    <property type="entry name" value="WD40/YVTN_repeat-like_dom_sf"/>
</dbReference>
<evidence type="ECO:0000256" key="2">
    <source>
        <dbReference type="SAM" id="MobiDB-lite"/>
    </source>
</evidence>
<dbReference type="PANTHER" id="PTHR30344:SF7">
    <property type="entry name" value="DUF2415 DOMAIN-CONTAINING PROTEIN"/>
    <property type="match status" value="1"/>
</dbReference>
<organism evidence="3 4">
    <name type="scientific">Filobasidium floriforme</name>
    <dbReference type="NCBI Taxonomy" id="5210"/>
    <lineage>
        <taxon>Eukaryota</taxon>
        <taxon>Fungi</taxon>
        <taxon>Dikarya</taxon>
        <taxon>Basidiomycota</taxon>
        <taxon>Agaricomycotina</taxon>
        <taxon>Tremellomycetes</taxon>
        <taxon>Filobasidiales</taxon>
        <taxon>Filobasidiaceae</taxon>
        <taxon>Filobasidium</taxon>
    </lineage>
</organism>
<dbReference type="Proteomes" id="UP000812966">
    <property type="component" value="Unassembled WGS sequence"/>
</dbReference>